<dbReference type="EMBL" id="OZ075113">
    <property type="protein sequence ID" value="CAL5022357.1"/>
    <property type="molecule type" value="Genomic_DNA"/>
</dbReference>
<feature type="chain" id="PRO_5044851149" evidence="1">
    <location>
        <begin position="28"/>
        <end position="95"/>
    </location>
</feature>
<accession>A0ABC9CLS8</accession>
<evidence type="ECO:0000256" key="1">
    <source>
        <dbReference type="SAM" id="SignalP"/>
    </source>
</evidence>
<sequence>MASGTQSLMLLTIVVLLVSGYVAGATAQLQPGHCMRSNLSQSGLRCTPNDACPYICDKAKGKDGKCEDGACMCTFCAPPFPPSVPISSKGLRDHN</sequence>
<keyword evidence="1" id="KW-0732">Signal</keyword>
<name>A0ABC9CLS8_9POAL</name>
<evidence type="ECO:0000313" key="3">
    <source>
        <dbReference type="Proteomes" id="UP001497457"/>
    </source>
</evidence>
<dbReference type="InterPro" id="IPR036574">
    <property type="entry name" value="Scorpion_toxin-like_sf"/>
</dbReference>
<feature type="signal peptide" evidence="1">
    <location>
        <begin position="1"/>
        <end position="27"/>
    </location>
</feature>
<proteinExistence type="predicted"/>
<organism evidence="2 3">
    <name type="scientific">Urochloa decumbens</name>
    <dbReference type="NCBI Taxonomy" id="240449"/>
    <lineage>
        <taxon>Eukaryota</taxon>
        <taxon>Viridiplantae</taxon>
        <taxon>Streptophyta</taxon>
        <taxon>Embryophyta</taxon>
        <taxon>Tracheophyta</taxon>
        <taxon>Spermatophyta</taxon>
        <taxon>Magnoliopsida</taxon>
        <taxon>Liliopsida</taxon>
        <taxon>Poales</taxon>
        <taxon>Poaceae</taxon>
        <taxon>PACMAD clade</taxon>
        <taxon>Panicoideae</taxon>
        <taxon>Panicodae</taxon>
        <taxon>Paniceae</taxon>
        <taxon>Melinidinae</taxon>
        <taxon>Urochloa</taxon>
    </lineage>
</organism>
<dbReference type="Proteomes" id="UP001497457">
    <property type="component" value="Chromosome 3rd"/>
</dbReference>
<gene>
    <name evidence="2" type="ORF">URODEC1_LOCUS76442</name>
</gene>
<reference evidence="2" key="1">
    <citation type="submission" date="2024-10" db="EMBL/GenBank/DDBJ databases">
        <authorList>
            <person name="Ryan C."/>
        </authorList>
    </citation>
    <scope>NUCLEOTIDE SEQUENCE [LARGE SCALE GENOMIC DNA]</scope>
</reference>
<keyword evidence="3" id="KW-1185">Reference proteome</keyword>
<dbReference type="AlphaFoldDB" id="A0ABC9CLS8"/>
<protein>
    <submittedName>
        <fullName evidence="2">Uncharacterized protein</fullName>
    </submittedName>
</protein>
<evidence type="ECO:0000313" key="2">
    <source>
        <dbReference type="EMBL" id="CAL5022357.1"/>
    </source>
</evidence>
<dbReference type="SUPFAM" id="SSF57095">
    <property type="entry name" value="Scorpion toxin-like"/>
    <property type="match status" value="1"/>
</dbReference>